<dbReference type="Proteomes" id="UP001057296">
    <property type="component" value="Chromosome"/>
</dbReference>
<dbReference type="GeneID" id="49949214"/>
<dbReference type="InterPro" id="IPR039447">
    <property type="entry name" value="UreH-like_TM_dom"/>
</dbReference>
<dbReference type="PANTHER" id="PTHR42208">
    <property type="entry name" value="HEAVY METAL TRANSPORTER-RELATED"/>
    <property type="match status" value="1"/>
</dbReference>
<evidence type="ECO:0000313" key="2">
    <source>
        <dbReference type="Proteomes" id="UP001057296"/>
    </source>
</evidence>
<protein>
    <submittedName>
        <fullName evidence="1">Sulfite exporter TauE/SafE family protein</fullName>
    </submittedName>
</protein>
<dbReference type="RefSeq" id="WP_003680951.1">
    <property type="nucleotide sequence ID" value="NZ_CAUJRI010000002.1"/>
</dbReference>
<name>A0A4D7WPR8_NEISU</name>
<dbReference type="EMBL" id="CP073115">
    <property type="protein sequence ID" value="UTG69048.1"/>
    <property type="molecule type" value="Genomic_DNA"/>
</dbReference>
<dbReference type="PANTHER" id="PTHR42208:SF1">
    <property type="entry name" value="HEAVY METAL TRANSPORTER"/>
    <property type="match status" value="1"/>
</dbReference>
<sequence>MNQEITFLTLFLLGFFGGTHCVGMCGGLSSAFALQLPPHLNRIGLIVLLNLGRISSYVVIGLLVGLVGQVGISLDDTRAVQNGLYIAANVLLLLLGLYLAGISTAATKIEGIGKPIWKRLNPLLNKLLPIKSVPACFGVGVLWGWLPCGLVYSASLYALGSGNALHGGLYMLAFALGTLPNLLAMGIFAAQLKTFLQKRMVRLCAGLLVAGWAIWRLAVFAMGQIG</sequence>
<evidence type="ECO:0000313" key="1">
    <source>
        <dbReference type="EMBL" id="UTG69048.1"/>
    </source>
</evidence>
<accession>A0A4D7WPR8</accession>
<reference evidence="1" key="1">
    <citation type="submission" date="2021-04" db="EMBL/GenBank/DDBJ databases">
        <title>Characterizing Neisseria spp. as novel respiratory pathobionts in bronchiectasis.</title>
        <authorList>
            <person name="Li L."/>
            <person name="Mac Aogain M."/>
            <person name="Xu T."/>
            <person name="Jaggi T.K."/>
            <person name="Chan L.Y."/>
            <person name="Keir H.R."/>
            <person name="Dicker A.J."/>
            <person name="Qu J."/>
            <person name="Liu Y."/>
            <person name="Chen H.S."/>
            <person name="Koh M.S."/>
            <person name="Ong T.H."/>
            <person name="Lim A.Y.H."/>
            <person name="Abisheganaden J."/>
            <person name="Low T.B."/>
            <person name="Oliver B.G."/>
            <person name="Tan N.S."/>
            <person name="Fang M."/>
            <person name="Chalmers J.D."/>
            <person name="Chotirmall S.H."/>
        </authorList>
    </citation>
    <scope>NUCLEOTIDE SEQUENCE</scope>
    <source>
        <strain evidence="1">TT0077</strain>
    </source>
</reference>
<dbReference type="Pfam" id="PF13386">
    <property type="entry name" value="DsbD_2"/>
    <property type="match status" value="1"/>
</dbReference>
<proteinExistence type="predicted"/>
<gene>
    <name evidence="1" type="ORF">KCG54_07425</name>
</gene>
<dbReference type="AlphaFoldDB" id="A0A4D7WPR8"/>
<organism evidence="1 2">
    <name type="scientific">Neisseria subflava</name>
    <dbReference type="NCBI Taxonomy" id="28449"/>
    <lineage>
        <taxon>Bacteria</taxon>
        <taxon>Pseudomonadati</taxon>
        <taxon>Pseudomonadota</taxon>
        <taxon>Betaproteobacteria</taxon>
        <taxon>Neisseriales</taxon>
        <taxon>Neisseriaceae</taxon>
        <taxon>Neisseria</taxon>
    </lineage>
</organism>